<keyword evidence="5" id="KW-1185">Reference proteome</keyword>
<evidence type="ECO:0000259" key="2">
    <source>
        <dbReference type="Pfam" id="PF13354"/>
    </source>
</evidence>
<protein>
    <submittedName>
        <fullName evidence="4">Beta-lactamase class A</fullName>
    </submittedName>
</protein>
<dbReference type="InterPro" id="IPR000871">
    <property type="entry name" value="Beta-lactam_class-A"/>
</dbReference>
<feature type="region of interest" description="Disordered" evidence="1">
    <location>
        <begin position="40"/>
        <end position="59"/>
    </location>
</feature>
<dbReference type="PANTHER" id="PTHR35333">
    <property type="entry name" value="BETA-LACTAMASE"/>
    <property type="match status" value="1"/>
</dbReference>
<name>A0A242KDB4_9ENTE</name>
<dbReference type="EMBL" id="CP147247">
    <property type="protein sequence ID" value="WYJ88840.1"/>
    <property type="molecule type" value="Genomic_DNA"/>
</dbReference>
<reference evidence="4" key="2">
    <citation type="submission" date="2017-05" db="EMBL/GenBank/DDBJ databases">
        <authorList>
            <consortium name="The Broad Institute Genomics Platform"/>
            <consortium name="The Broad Institute Genomic Center for Infectious Diseases"/>
            <person name="Earl A."/>
            <person name="Manson A."/>
            <person name="Schwartman J."/>
            <person name="Gilmore M."/>
            <person name="Abouelleil A."/>
            <person name="Cao P."/>
            <person name="Chapman S."/>
            <person name="Cusick C."/>
            <person name="Shea T."/>
            <person name="Young S."/>
            <person name="Neafsey D."/>
            <person name="Nusbaum C."/>
            <person name="Birren B."/>
        </authorList>
    </citation>
    <scope>NUCLEOTIDE SEQUENCE</scope>
    <source>
        <strain evidence="4">9E7_DIV0242</strain>
    </source>
</reference>
<dbReference type="GO" id="GO:0008800">
    <property type="term" value="F:beta-lactamase activity"/>
    <property type="evidence" value="ECO:0007669"/>
    <property type="project" value="InterPro"/>
</dbReference>
<dbReference type="GO" id="GO:0046677">
    <property type="term" value="P:response to antibiotic"/>
    <property type="evidence" value="ECO:0007669"/>
    <property type="project" value="InterPro"/>
</dbReference>
<dbReference type="SUPFAM" id="SSF56601">
    <property type="entry name" value="beta-lactamase/transpeptidase-like"/>
    <property type="match status" value="1"/>
</dbReference>
<accession>A0A242KDB4</accession>
<evidence type="ECO:0000313" key="3">
    <source>
        <dbReference type="EMBL" id="OTP18778.1"/>
    </source>
</evidence>
<dbReference type="Pfam" id="PF13354">
    <property type="entry name" value="Beta-lactamase2"/>
    <property type="match status" value="1"/>
</dbReference>
<dbReference type="PANTHER" id="PTHR35333:SF3">
    <property type="entry name" value="BETA-LACTAMASE-TYPE TRANSPEPTIDASE FOLD CONTAINING PROTEIN"/>
    <property type="match status" value="1"/>
</dbReference>
<evidence type="ECO:0000313" key="4">
    <source>
        <dbReference type="EMBL" id="WYJ88840.1"/>
    </source>
</evidence>
<dbReference type="EMBL" id="NGMM01000001">
    <property type="protein sequence ID" value="OTP18778.1"/>
    <property type="molecule type" value="Genomic_DNA"/>
</dbReference>
<dbReference type="GO" id="GO:0030655">
    <property type="term" value="P:beta-lactam antibiotic catabolic process"/>
    <property type="evidence" value="ECO:0007669"/>
    <property type="project" value="InterPro"/>
</dbReference>
<reference evidence="4" key="3">
    <citation type="submission" date="2024-03" db="EMBL/GenBank/DDBJ databases">
        <title>The Genome Sequence of Enterococcus sp. DIV0242b.</title>
        <authorList>
            <consortium name="The Broad Institute Genomics Platform"/>
            <consortium name="The Broad Institute Microbial Omics Core"/>
            <consortium name="The Broad Institute Genomic Center for Infectious Diseases"/>
            <person name="Earl A."/>
            <person name="Manson A."/>
            <person name="Gilmore M."/>
            <person name="Schwartman J."/>
            <person name="Shea T."/>
            <person name="Abouelleil A."/>
            <person name="Cao P."/>
            <person name="Chapman S."/>
            <person name="Cusick C."/>
            <person name="Young S."/>
            <person name="Neafsey D."/>
            <person name="Nusbaum C."/>
            <person name="Birren B."/>
        </authorList>
    </citation>
    <scope>NUCLEOTIDE SEQUENCE</scope>
    <source>
        <strain evidence="4">9E7_DIV0242</strain>
    </source>
</reference>
<dbReference type="Gene3D" id="3.40.710.10">
    <property type="entry name" value="DD-peptidase/beta-lactamase superfamily"/>
    <property type="match status" value="1"/>
</dbReference>
<feature type="domain" description="Beta-lactamase class A catalytic" evidence="2">
    <location>
        <begin position="147"/>
        <end position="345"/>
    </location>
</feature>
<dbReference type="InterPro" id="IPR012338">
    <property type="entry name" value="Beta-lactam/transpept-like"/>
</dbReference>
<evidence type="ECO:0000256" key="1">
    <source>
        <dbReference type="SAM" id="MobiDB-lite"/>
    </source>
</evidence>
<evidence type="ECO:0000313" key="5">
    <source>
        <dbReference type="Proteomes" id="UP000195141"/>
    </source>
</evidence>
<reference evidence="3" key="1">
    <citation type="submission" date="2017-05" db="EMBL/GenBank/DDBJ databases">
        <title>The Genome Sequence of Enterococcus sp. 9E7_DIV0242.</title>
        <authorList>
            <consortium name="The Broad Institute Genomics Platform"/>
            <consortium name="The Broad Institute Genomic Center for Infectious Diseases"/>
            <person name="Earl A."/>
            <person name="Manson A."/>
            <person name="Schwartman J."/>
            <person name="Gilmore M."/>
            <person name="Abouelleil A."/>
            <person name="Cao P."/>
            <person name="Chapman S."/>
            <person name="Cusick C."/>
            <person name="Shea T."/>
            <person name="Young S."/>
            <person name="Neafsey D."/>
            <person name="Nusbaum C."/>
            <person name="Birren B."/>
        </authorList>
    </citation>
    <scope>NUCLEOTIDE SEQUENCE [LARGE SCALE GENOMIC DNA]</scope>
    <source>
        <strain evidence="3">9E7_DIV0242</strain>
    </source>
</reference>
<organism evidence="3">
    <name type="scientific">Candidatus Enterococcus clewellii</name>
    <dbReference type="NCBI Taxonomy" id="1834193"/>
    <lineage>
        <taxon>Bacteria</taxon>
        <taxon>Bacillati</taxon>
        <taxon>Bacillota</taxon>
        <taxon>Bacilli</taxon>
        <taxon>Lactobacillales</taxon>
        <taxon>Enterococcaceae</taxon>
        <taxon>Enterococcus</taxon>
    </lineage>
</organism>
<dbReference type="InterPro" id="IPR045155">
    <property type="entry name" value="Beta-lactam_cat"/>
</dbReference>
<sequence>MKKKKIGFYSTIFFLCFFLIVTFFFSTHTFDYAVEQKLPTHSTTDSQPTTSPSDETSTTIQSTVASSTTEFDHTPSSLVANQVGIPSSDDQSVIDTGIHPPLAQVTAANDEEALIEVEENIAEKEFYASVQKVLDKAAASFDGTMAITYIDLATGQEISVNEKKEFYTASTIKVPLAMMVADKVNEGVLKWSDKITYKEESDYEEGTGQIINNIQPTYSLQTLQEYNITYSDNIAKNMLYGLFGGNDQAKKQLYRYFFNREANVADTQFSSADGAAILLKLYEEKETNKEYQKIYEYMKKTVFHERMETSLTTGKVAHKIGSYDDDIHDMGILESSHPFILSVFTNGKKGKEAISALTDQLWTLQENSYPVSQ</sequence>
<dbReference type="RefSeq" id="WP_249274401.1">
    <property type="nucleotide sequence ID" value="NZ_CP147247.1"/>
</dbReference>
<dbReference type="AlphaFoldDB" id="A0A242KDB4"/>
<gene>
    <name evidence="4" type="ORF">A5888_000559</name>
    <name evidence="3" type="ORF">A5888_000592</name>
</gene>
<proteinExistence type="predicted"/>
<dbReference type="Proteomes" id="UP000195141">
    <property type="component" value="Chromosome"/>
</dbReference>